<dbReference type="Gene3D" id="1.20.1720.10">
    <property type="entry name" value="Multidrug resistance protein D"/>
    <property type="match status" value="1"/>
</dbReference>
<gene>
    <name evidence="10" type="ORF">G9Q97_11285</name>
</gene>
<evidence type="ECO:0000259" key="9">
    <source>
        <dbReference type="PROSITE" id="PS50850"/>
    </source>
</evidence>
<evidence type="ECO:0000256" key="6">
    <source>
        <dbReference type="ARBA" id="ARBA00022989"/>
    </source>
</evidence>
<feature type="transmembrane region" description="Helical" evidence="8">
    <location>
        <begin position="279"/>
        <end position="300"/>
    </location>
</feature>
<feature type="transmembrane region" description="Helical" evidence="8">
    <location>
        <begin position="134"/>
        <end position="158"/>
    </location>
</feature>
<dbReference type="CDD" id="cd17320">
    <property type="entry name" value="MFS_MdfA_MDR_like"/>
    <property type="match status" value="1"/>
</dbReference>
<dbReference type="InterPro" id="IPR036259">
    <property type="entry name" value="MFS_trans_sf"/>
</dbReference>
<dbReference type="Proteomes" id="UP000649799">
    <property type="component" value="Unassembled WGS sequence"/>
</dbReference>
<feature type="transmembrane region" description="Helical" evidence="8">
    <location>
        <begin position="214"/>
        <end position="232"/>
    </location>
</feature>
<evidence type="ECO:0000313" key="10">
    <source>
        <dbReference type="EMBL" id="NHE57393.1"/>
    </source>
</evidence>
<reference evidence="10 11" key="1">
    <citation type="submission" date="2020-03" db="EMBL/GenBank/DDBJ databases">
        <title>Cyclobacterium plantarum sp. nov., a marine bacterium isolated from a coastal-marine wetland.</title>
        <authorList>
            <person name="Sanchez-Porro C."/>
            <person name="Ventosa A."/>
            <person name="Amoozegar M."/>
        </authorList>
    </citation>
    <scope>NUCLEOTIDE SEQUENCE [LARGE SCALE GENOMIC DNA]</scope>
    <source>
        <strain evidence="10 11">GBPx2</strain>
    </source>
</reference>
<evidence type="ECO:0000256" key="7">
    <source>
        <dbReference type="ARBA" id="ARBA00023136"/>
    </source>
</evidence>
<keyword evidence="4" id="KW-1003">Cell membrane</keyword>
<dbReference type="NCBIfam" id="TIGR00710">
    <property type="entry name" value="efflux_Bcr_CflA"/>
    <property type="match status" value="1"/>
</dbReference>
<feature type="transmembrane region" description="Helical" evidence="8">
    <location>
        <begin position="347"/>
        <end position="366"/>
    </location>
</feature>
<dbReference type="EMBL" id="JAANYN010000004">
    <property type="protein sequence ID" value="NHE57393.1"/>
    <property type="molecule type" value="Genomic_DNA"/>
</dbReference>
<feature type="transmembrane region" description="Helical" evidence="8">
    <location>
        <begin position="306"/>
        <end position="335"/>
    </location>
</feature>
<organism evidence="10 11">
    <name type="scientific">Cyclobacterium plantarum</name>
    <dbReference type="NCBI Taxonomy" id="2716263"/>
    <lineage>
        <taxon>Bacteria</taxon>
        <taxon>Pseudomonadati</taxon>
        <taxon>Bacteroidota</taxon>
        <taxon>Cytophagia</taxon>
        <taxon>Cytophagales</taxon>
        <taxon>Cyclobacteriaceae</taxon>
        <taxon>Cyclobacterium</taxon>
    </lineage>
</organism>
<comment type="caution">
    <text evidence="10">The sequence shown here is derived from an EMBL/GenBank/DDBJ whole genome shotgun (WGS) entry which is preliminary data.</text>
</comment>
<feature type="domain" description="Major facilitator superfamily (MFS) profile" evidence="9">
    <location>
        <begin position="10"/>
        <end position="395"/>
    </location>
</feature>
<keyword evidence="3" id="KW-0813">Transport</keyword>
<evidence type="ECO:0000256" key="8">
    <source>
        <dbReference type="SAM" id="Phobius"/>
    </source>
</evidence>
<dbReference type="PANTHER" id="PTHR23502:SF132">
    <property type="entry name" value="POLYAMINE TRANSPORTER 2-RELATED"/>
    <property type="match status" value="1"/>
</dbReference>
<feature type="transmembrane region" description="Helical" evidence="8">
    <location>
        <begin position="7"/>
        <end position="25"/>
    </location>
</feature>
<feature type="transmembrane region" description="Helical" evidence="8">
    <location>
        <begin position="164"/>
        <end position="184"/>
    </location>
</feature>
<dbReference type="InterPro" id="IPR004812">
    <property type="entry name" value="Efflux_drug-R_Bcr/CmlA"/>
</dbReference>
<evidence type="ECO:0000256" key="3">
    <source>
        <dbReference type="ARBA" id="ARBA00022448"/>
    </source>
</evidence>
<dbReference type="PROSITE" id="PS50850">
    <property type="entry name" value="MFS"/>
    <property type="match status" value="1"/>
</dbReference>
<evidence type="ECO:0000256" key="4">
    <source>
        <dbReference type="ARBA" id="ARBA00022475"/>
    </source>
</evidence>
<protein>
    <submittedName>
        <fullName evidence="10">Multidrug effflux MFS transporter</fullName>
    </submittedName>
</protein>
<evidence type="ECO:0000256" key="5">
    <source>
        <dbReference type="ARBA" id="ARBA00022692"/>
    </source>
</evidence>
<evidence type="ECO:0000256" key="1">
    <source>
        <dbReference type="ARBA" id="ARBA00004651"/>
    </source>
</evidence>
<feature type="transmembrane region" description="Helical" evidence="8">
    <location>
        <begin position="101"/>
        <end position="122"/>
    </location>
</feature>
<proteinExistence type="inferred from homology"/>
<name>A0ABX0HAJ3_9BACT</name>
<keyword evidence="5 8" id="KW-0812">Transmembrane</keyword>
<dbReference type="InterPro" id="IPR011701">
    <property type="entry name" value="MFS"/>
</dbReference>
<evidence type="ECO:0000256" key="2">
    <source>
        <dbReference type="ARBA" id="ARBA00006236"/>
    </source>
</evidence>
<keyword evidence="7 8" id="KW-0472">Membrane</keyword>
<keyword evidence="6 8" id="KW-1133">Transmembrane helix</keyword>
<dbReference type="RefSeq" id="WP_166146875.1">
    <property type="nucleotide sequence ID" value="NZ_JAANYN010000004.1"/>
</dbReference>
<feature type="transmembrane region" description="Helical" evidence="8">
    <location>
        <begin position="45"/>
        <end position="64"/>
    </location>
</feature>
<accession>A0ABX0HAJ3</accession>
<keyword evidence="11" id="KW-1185">Reference proteome</keyword>
<dbReference type="InterPro" id="IPR020846">
    <property type="entry name" value="MFS_dom"/>
</dbReference>
<dbReference type="Pfam" id="PF07690">
    <property type="entry name" value="MFS_1"/>
    <property type="match status" value="1"/>
</dbReference>
<feature type="transmembrane region" description="Helical" evidence="8">
    <location>
        <begin position="76"/>
        <end position="95"/>
    </location>
</feature>
<dbReference type="PANTHER" id="PTHR23502">
    <property type="entry name" value="MAJOR FACILITATOR SUPERFAMILY"/>
    <property type="match status" value="1"/>
</dbReference>
<feature type="transmembrane region" description="Helical" evidence="8">
    <location>
        <begin position="372"/>
        <end position="393"/>
    </location>
</feature>
<comment type="subcellular location">
    <subcellularLocation>
        <location evidence="1">Cell membrane</location>
        <topology evidence="1">Multi-pass membrane protein</topology>
    </subcellularLocation>
</comment>
<sequence length="414" mass="44992">MKEQKNYFILVLILGALSTISPFSVDMYLPAFPAIAKNLHTSISNIQLSLTSYLIGIAIGQLFYGPLLDRFGRKKPLYAGLWIYVLASIGCAFVSSFEGLIIMRFVQAIGGCVGMVAAQALVRDLFPVNKIAQTLAMLTLVIAVSPMIAPTLGGYIAAHFHWNWLFILLAIICTGIIISCKWQLPDGAEPDLNLSLRPVQVFKKYIEVLKNKQFLTYILVGGIAGAAPFAYIAGSSDVFINIYGLTATEYGWLFAFLSIAMIGATQLNHILLNHFSNRTIVITALSYQLVIGLIIIIGVWTAAFNVWVLIGIMFIFLTGHGLSVPNAAAISLAPFSKNAGSASAMMGFMRMAIGGLVTAMVSLFHNGTAMPMVLLMAGCILVAGMVLLFHFSATGELYNWRKKQAARPFWSKGK</sequence>
<evidence type="ECO:0000313" key="11">
    <source>
        <dbReference type="Proteomes" id="UP000649799"/>
    </source>
</evidence>
<feature type="transmembrane region" description="Helical" evidence="8">
    <location>
        <begin position="252"/>
        <end position="272"/>
    </location>
</feature>
<comment type="similarity">
    <text evidence="2">Belongs to the major facilitator superfamily. Bcr/CmlA family.</text>
</comment>
<dbReference type="SUPFAM" id="SSF103473">
    <property type="entry name" value="MFS general substrate transporter"/>
    <property type="match status" value="1"/>
</dbReference>